<feature type="coiled-coil region" evidence="1">
    <location>
        <begin position="83"/>
        <end position="110"/>
    </location>
</feature>
<dbReference type="AlphaFoldDB" id="A0A9W6FV40"/>
<keyword evidence="1" id="KW-0175">Coiled coil</keyword>
<protein>
    <submittedName>
        <fullName evidence="2">Uncharacterized protein</fullName>
    </submittedName>
</protein>
<organism evidence="2 3">
    <name type="scientific">Desulforhabdus amnigena</name>
    <dbReference type="NCBI Taxonomy" id="40218"/>
    <lineage>
        <taxon>Bacteria</taxon>
        <taxon>Pseudomonadati</taxon>
        <taxon>Thermodesulfobacteriota</taxon>
        <taxon>Syntrophobacteria</taxon>
        <taxon>Syntrophobacterales</taxon>
        <taxon>Syntrophobacteraceae</taxon>
        <taxon>Desulforhabdus</taxon>
    </lineage>
</organism>
<name>A0A9W6FV40_9BACT</name>
<evidence type="ECO:0000313" key="2">
    <source>
        <dbReference type="EMBL" id="GLI35404.1"/>
    </source>
</evidence>
<keyword evidence="3" id="KW-1185">Reference proteome</keyword>
<dbReference type="RefSeq" id="WP_281795166.1">
    <property type="nucleotide sequence ID" value="NZ_BSDR01000001.1"/>
</dbReference>
<accession>A0A9W6FV40</accession>
<dbReference type="EMBL" id="BSDR01000001">
    <property type="protein sequence ID" value="GLI35404.1"/>
    <property type="molecule type" value="Genomic_DNA"/>
</dbReference>
<gene>
    <name evidence="2" type="ORF">DAMNIGENAA_28370</name>
</gene>
<sequence>MSQSNGKTDEEKRADDANKVYCKACEESGLKVASWENFEAWQEYVEGKIDDVQLVEKAKQEMEQFSKKFGKYIVVEKEDPMPAKKEKEKRERARQANKTYKRVCEEARLNVCFFNNFSAWSDYVKGEMSEEDFYDKVKLEVRKMAGEGK</sequence>
<evidence type="ECO:0000256" key="1">
    <source>
        <dbReference type="SAM" id="Coils"/>
    </source>
</evidence>
<evidence type="ECO:0000313" key="3">
    <source>
        <dbReference type="Proteomes" id="UP001144372"/>
    </source>
</evidence>
<reference evidence="2" key="1">
    <citation type="submission" date="2022-12" db="EMBL/GenBank/DDBJ databases">
        <title>Reference genome sequencing for broad-spectrum identification of bacterial and archaeal isolates by mass spectrometry.</title>
        <authorList>
            <person name="Sekiguchi Y."/>
            <person name="Tourlousse D.M."/>
        </authorList>
    </citation>
    <scope>NUCLEOTIDE SEQUENCE</scope>
    <source>
        <strain evidence="2">ASRB1</strain>
    </source>
</reference>
<proteinExistence type="predicted"/>
<dbReference type="Proteomes" id="UP001144372">
    <property type="component" value="Unassembled WGS sequence"/>
</dbReference>
<comment type="caution">
    <text evidence="2">The sequence shown here is derived from an EMBL/GenBank/DDBJ whole genome shotgun (WGS) entry which is preliminary data.</text>
</comment>